<dbReference type="Proteomes" id="UP000823399">
    <property type="component" value="Unassembled WGS sequence"/>
</dbReference>
<feature type="compositionally biased region" description="Polar residues" evidence="1">
    <location>
        <begin position="18"/>
        <end position="28"/>
    </location>
</feature>
<protein>
    <submittedName>
        <fullName evidence="2">Uncharacterized protein</fullName>
    </submittedName>
</protein>
<reference evidence="2" key="1">
    <citation type="journal article" date="2020" name="New Phytol.">
        <title>Comparative genomics reveals dynamic genome evolution in host specialist ectomycorrhizal fungi.</title>
        <authorList>
            <person name="Lofgren L.A."/>
            <person name="Nguyen N.H."/>
            <person name="Vilgalys R."/>
            <person name="Ruytinx J."/>
            <person name="Liao H.L."/>
            <person name="Branco S."/>
            <person name="Kuo A."/>
            <person name="LaButti K."/>
            <person name="Lipzen A."/>
            <person name="Andreopoulos W."/>
            <person name="Pangilinan J."/>
            <person name="Riley R."/>
            <person name="Hundley H."/>
            <person name="Na H."/>
            <person name="Barry K."/>
            <person name="Grigoriev I.V."/>
            <person name="Stajich J.E."/>
            <person name="Kennedy P.G."/>
        </authorList>
    </citation>
    <scope>NUCLEOTIDE SEQUENCE</scope>
    <source>
        <strain evidence="2">FC423</strain>
    </source>
</reference>
<dbReference type="OrthoDB" id="2670913at2759"/>
<evidence type="ECO:0000313" key="2">
    <source>
        <dbReference type="EMBL" id="KAG2098742.1"/>
    </source>
</evidence>
<dbReference type="RefSeq" id="XP_041288990.1">
    <property type="nucleotide sequence ID" value="XM_041434043.1"/>
</dbReference>
<dbReference type="GeneID" id="64696302"/>
<evidence type="ECO:0000313" key="3">
    <source>
        <dbReference type="Proteomes" id="UP000823399"/>
    </source>
</evidence>
<dbReference type="AlphaFoldDB" id="A0A9P7F0D8"/>
<feature type="compositionally biased region" description="Polar residues" evidence="1">
    <location>
        <begin position="82"/>
        <end position="92"/>
    </location>
</feature>
<sequence>MSNSNQLRDPNPVPPDSTAVTRGSSVQSPRKFGRLLKKVKDGVTKKNSVEIIQKRSNMENLRSREPLLPDVDHEDALSTLNIEPEVQNTPSDVKQGGDPQSALRDAQGVVGRMTLLSGPVESGASAAQNASGDLDTYLQPLRIFDNVIGNIADVHPYAKMALGILSCAFKMVIAESDCDQAVHRLVYKLAEVYDFMIQDETLS</sequence>
<gene>
    <name evidence="2" type="ORF">F5147DRAFT_656018</name>
</gene>
<keyword evidence="3" id="KW-1185">Reference proteome</keyword>
<proteinExistence type="predicted"/>
<organism evidence="2 3">
    <name type="scientific">Suillus discolor</name>
    <dbReference type="NCBI Taxonomy" id="1912936"/>
    <lineage>
        <taxon>Eukaryota</taxon>
        <taxon>Fungi</taxon>
        <taxon>Dikarya</taxon>
        <taxon>Basidiomycota</taxon>
        <taxon>Agaricomycotina</taxon>
        <taxon>Agaricomycetes</taxon>
        <taxon>Agaricomycetidae</taxon>
        <taxon>Boletales</taxon>
        <taxon>Suillineae</taxon>
        <taxon>Suillaceae</taxon>
        <taxon>Suillus</taxon>
    </lineage>
</organism>
<feature type="region of interest" description="Disordered" evidence="1">
    <location>
        <begin position="82"/>
        <end position="101"/>
    </location>
</feature>
<dbReference type="EMBL" id="JABBWM010000060">
    <property type="protein sequence ID" value="KAG2098742.1"/>
    <property type="molecule type" value="Genomic_DNA"/>
</dbReference>
<comment type="caution">
    <text evidence="2">The sequence shown here is derived from an EMBL/GenBank/DDBJ whole genome shotgun (WGS) entry which is preliminary data.</text>
</comment>
<name>A0A9P7F0D8_9AGAM</name>
<evidence type="ECO:0000256" key="1">
    <source>
        <dbReference type="SAM" id="MobiDB-lite"/>
    </source>
</evidence>
<accession>A0A9P7F0D8</accession>
<feature type="region of interest" description="Disordered" evidence="1">
    <location>
        <begin position="1"/>
        <end position="34"/>
    </location>
</feature>